<reference evidence="3" key="1">
    <citation type="journal article" date="2014" name="Int. J. Syst. Evol. Microbiol.">
        <title>Complete genome sequence of Corynebacterium casei LMG S-19264T (=DSM 44701T), isolated from a smear-ripened cheese.</title>
        <authorList>
            <consortium name="US DOE Joint Genome Institute (JGI-PGF)"/>
            <person name="Walter F."/>
            <person name="Albersmeier A."/>
            <person name="Kalinowski J."/>
            <person name="Ruckert C."/>
        </authorList>
    </citation>
    <scope>NUCLEOTIDE SEQUENCE</scope>
    <source>
        <strain evidence="3">CGMCC 1.12924</strain>
    </source>
</reference>
<protein>
    <submittedName>
        <fullName evidence="3">Biotin--[acetyl-CoA-carboxylase] ligase</fullName>
    </submittedName>
</protein>
<comment type="caution">
    <text evidence="3">The sequence shown here is derived from an EMBL/GenBank/DDBJ whole genome shotgun (WGS) entry which is preliminary data.</text>
</comment>
<evidence type="ECO:0000259" key="2">
    <source>
        <dbReference type="PROSITE" id="PS51733"/>
    </source>
</evidence>
<evidence type="ECO:0000256" key="1">
    <source>
        <dbReference type="ARBA" id="ARBA00022598"/>
    </source>
</evidence>
<dbReference type="InterPro" id="IPR045864">
    <property type="entry name" value="aa-tRNA-synth_II/BPL/LPL"/>
</dbReference>
<dbReference type="PROSITE" id="PS51733">
    <property type="entry name" value="BPL_LPL_CATALYTIC"/>
    <property type="match status" value="1"/>
</dbReference>
<evidence type="ECO:0000313" key="3">
    <source>
        <dbReference type="EMBL" id="GGD88906.1"/>
    </source>
</evidence>
<organism evidence="3 4">
    <name type="scientific">Planktosalinus lacus</name>
    <dbReference type="NCBI Taxonomy" id="1526573"/>
    <lineage>
        <taxon>Bacteria</taxon>
        <taxon>Pseudomonadati</taxon>
        <taxon>Bacteroidota</taxon>
        <taxon>Flavobacteriia</taxon>
        <taxon>Flavobacteriales</taxon>
        <taxon>Flavobacteriaceae</taxon>
        <taxon>Planktosalinus</taxon>
    </lineage>
</organism>
<sequence>MNINKISAITSTNTYLKELLRNDQSLNELAVVAEKQTQGRGQMGTEWHSQEGKSLTMSALKRLEGFHVENRFCLSMLVSIAIKNVLSFYNLPDIKIKWPNDILSANKKVCGLLLEPVLKKDQIKAIIIGVGLNLNETEMPDLPQAASIKMLTGKHIDIDTFALEIVYEINEQFFKLNSQPYSVIKREYLNCLYRKGVLSVFKDPAGNEFNGLITGVSNSGKLQVATELGEKEFDLKEIKLLNGL</sequence>
<proteinExistence type="predicted"/>
<dbReference type="AlphaFoldDB" id="A0A8J2V8W4"/>
<dbReference type="NCBIfam" id="TIGR00121">
    <property type="entry name" value="birA_ligase"/>
    <property type="match status" value="1"/>
</dbReference>
<dbReference type="CDD" id="cd16442">
    <property type="entry name" value="BPL"/>
    <property type="match status" value="1"/>
</dbReference>
<dbReference type="RefSeq" id="WP_188440347.1">
    <property type="nucleotide sequence ID" value="NZ_BMGK01000004.1"/>
</dbReference>
<dbReference type="GO" id="GO:0004077">
    <property type="term" value="F:biotin--[biotin carboxyl-carrier protein] ligase activity"/>
    <property type="evidence" value="ECO:0007669"/>
    <property type="project" value="InterPro"/>
</dbReference>
<keyword evidence="4" id="KW-1185">Reference proteome</keyword>
<dbReference type="InterPro" id="IPR004408">
    <property type="entry name" value="Biotin_CoA_COase_ligase"/>
</dbReference>
<feature type="domain" description="BPL/LPL catalytic" evidence="2">
    <location>
        <begin position="2"/>
        <end position="177"/>
    </location>
</feature>
<dbReference type="SUPFAM" id="SSF55681">
    <property type="entry name" value="Class II aaRS and biotin synthetases"/>
    <property type="match status" value="1"/>
</dbReference>
<dbReference type="Proteomes" id="UP000652231">
    <property type="component" value="Unassembled WGS sequence"/>
</dbReference>
<dbReference type="Gene3D" id="3.30.930.10">
    <property type="entry name" value="Bira Bifunctional Protein, Domain 2"/>
    <property type="match status" value="1"/>
</dbReference>
<dbReference type="Pfam" id="PF03099">
    <property type="entry name" value="BPL_LplA_LipB"/>
    <property type="match status" value="1"/>
</dbReference>
<dbReference type="GO" id="GO:0005737">
    <property type="term" value="C:cytoplasm"/>
    <property type="evidence" value="ECO:0007669"/>
    <property type="project" value="TreeGrafter"/>
</dbReference>
<dbReference type="EMBL" id="BMGK01000004">
    <property type="protein sequence ID" value="GGD88906.1"/>
    <property type="molecule type" value="Genomic_DNA"/>
</dbReference>
<keyword evidence="1 3" id="KW-0436">Ligase</keyword>
<gene>
    <name evidence="3" type="primary">birA</name>
    <name evidence="3" type="ORF">GCM10011312_10950</name>
</gene>
<accession>A0A8J2V8W4</accession>
<dbReference type="PANTHER" id="PTHR12835">
    <property type="entry name" value="BIOTIN PROTEIN LIGASE"/>
    <property type="match status" value="1"/>
</dbReference>
<reference evidence="3" key="2">
    <citation type="submission" date="2020-09" db="EMBL/GenBank/DDBJ databases">
        <authorList>
            <person name="Sun Q."/>
            <person name="Zhou Y."/>
        </authorList>
    </citation>
    <scope>NUCLEOTIDE SEQUENCE</scope>
    <source>
        <strain evidence="3">CGMCC 1.12924</strain>
    </source>
</reference>
<name>A0A8J2V8W4_9FLAO</name>
<dbReference type="InterPro" id="IPR004143">
    <property type="entry name" value="BPL_LPL_catalytic"/>
</dbReference>
<dbReference type="PANTHER" id="PTHR12835:SF5">
    <property type="entry name" value="BIOTIN--PROTEIN LIGASE"/>
    <property type="match status" value="1"/>
</dbReference>
<evidence type="ECO:0000313" key="4">
    <source>
        <dbReference type="Proteomes" id="UP000652231"/>
    </source>
</evidence>